<reference evidence="3" key="1">
    <citation type="journal article" date="2010" name="Genome Res.">
        <title>Population genomic sequencing of Coccidioides fungi reveals recent hybridization and transposon control.</title>
        <authorList>
            <person name="Neafsey D.E."/>
            <person name="Barker B.M."/>
            <person name="Sharpton T.J."/>
            <person name="Stajich J.E."/>
            <person name="Park D.J."/>
            <person name="Whiston E."/>
            <person name="Hung C.-Y."/>
            <person name="McMahan C."/>
            <person name="White J."/>
            <person name="Sykes S."/>
            <person name="Heiman D."/>
            <person name="Young S."/>
            <person name="Zeng Q."/>
            <person name="Abouelleil A."/>
            <person name="Aftuck L."/>
            <person name="Bessette D."/>
            <person name="Brown A."/>
            <person name="FitzGerald M."/>
            <person name="Lui A."/>
            <person name="Macdonald J.P."/>
            <person name="Priest M."/>
            <person name="Orbach M.J."/>
            <person name="Galgiani J.N."/>
            <person name="Kirkland T.N."/>
            <person name="Cole G.T."/>
            <person name="Birren B.W."/>
            <person name="Henn M.R."/>
            <person name="Taylor J.W."/>
            <person name="Rounsley S.D."/>
        </authorList>
    </citation>
    <scope>NUCLEOTIDE SEQUENCE [LARGE SCALE GENOMIC DNA]</scope>
    <source>
        <strain evidence="3">RMSCC 757 / Silveira</strain>
    </source>
</reference>
<proteinExistence type="predicted"/>
<accession>E9D5T1</accession>
<dbReference type="HOGENOM" id="CLU_2145651_0_0_1"/>
<organism evidence="3">
    <name type="scientific">Coccidioides posadasii (strain RMSCC 757 / Silveira)</name>
    <name type="common">Valley fever fungus</name>
    <dbReference type="NCBI Taxonomy" id="443226"/>
    <lineage>
        <taxon>Eukaryota</taxon>
        <taxon>Fungi</taxon>
        <taxon>Dikarya</taxon>
        <taxon>Ascomycota</taxon>
        <taxon>Pezizomycotina</taxon>
        <taxon>Eurotiomycetes</taxon>
        <taxon>Eurotiomycetidae</taxon>
        <taxon>Onygenales</taxon>
        <taxon>Onygenaceae</taxon>
        <taxon>Coccidioides</taxon>
    </lineage>
</organism>
<name>E9D5T1_COCPS</name>
<gene>
    <name evidence="2" type="ORF">CPSG_04961</name>
</gene>
<reference evidence="3" key="2">
    <citation type="submission" date="2010-03" db="EMBL/GenBank/DDBJ databases">
        <title>The genome sequence of Coccidioides posadasii strain Silveira.</title>
        <authorList>
            <consortium name="The Broad Institute Genome Sequencing Center for Infectious Disease"/>
            <person name="Neafsey D."/>
            <person name="Orbach M."/>
            <person name="Henn M.R."/>
            <person name="Cole G.T."/>
            <person name="Galgiani J."/>
            <person name="Gardner M.J."/>
            <person name="Kirkland T.N."/>
            <person name="Taylor J.W."/>
            <person name="Young S.K."/>
            <person name="Zeng Q."/>
            <person name="Koehrsen M."/>
            <person name="Alvarado L."/>
            <person name="Berlin A."/>
            <person name="Borenstein D."/>
            <person name="Chapman S.B."/>
            <person name="Chen Z."/>
            <person name="Engels R."/>
            <person name="Freedman E."/>
            <person name="Gellesch M."/>
            <person name="Goldberg J."/>
            <person name="Griggs A."/>
            <person name="Gujja S."/>
            <person name="Heilman E."/>
            <person name="Heiman D."/>
            <person name="Howarth C."/>
            <person name="Jen D."/>
            <person name="Larson L."/>
            <person name="Mehta T."/>
            <person name="Neiman D."/>
            <person name="Park D."/>
            <person name="Pearson M."/>
            <person name="Richards J."/>
            <person name="Roberts A."/>
            <person name="Saif S."/>
            <person name="Shea T."/>
            <person name="Shenoy N."/>
            <person name="Sisk P."/>
            <person name="Stolte C."/>
            <person name="Sykes S."/>
            <person name="Walk T."/>
            <person name="White J."/>
            <person name="Yandava C."/>
            <person name="Haas B."/>
            <person name="Nusbaum C."/>
            <person name="Birren B."/>
        </authorList>
    </citation>
    <scope>NUCLEOTIDE SEQUENCE [LARGE SCALE GENOMIC DNA]</scope>
    <source>
        <strain evidence="3">RMSCC 757 / Silveira</strain>
    </source>
</reference>
<dbReference type="EMBL" id="GL636492">
    <property type="protein sequence ID" value="EFW18275.1"/>
    <property type="molecule type" value="Genomic_DNA"/>
</dbReference>
<keyword evidence="3" id="KW-1185">Reference proteome</keyword>
<feature type="compositionally biased region" description="Polar residues" evidence="1">
    <location>
        <begin position="75"/>
        <end position="91"/>
    </location>
</feature>
<evidence type="ECO:0000313" key="2">
    <source>
        <dbReference type="EMBL" id="EFW18275.1"/>
    </source>
</evidence>
<dbReference type="AlphaFoldDB" id="E9D5T1"/>
<feature type="region of interest" description="Disordered" evidence="1">
    <location>
        <begin position="71"/>
        <end position="112"/>
    </location>
</feature>
<dbReference type="Proteomes" id="UP000002497">
    <property type="component" value="Unassembled WGS sequence"/>
</dbReference>
<sequence>MEAGKPFTAEDTKLTHAALIPHAATRTFIAYILGRAAEKNVPVAGAPPGLTWRKMKRGTIEFLFPPPPPPLLFHASTTSRQGQSEKSNASTPFGWFGLSNQQEEEEEEKGKK</sequence>
<feature type="compositionally biased region" description="Acidic residues" evidence="1">
    <location>
        <begin position="102"/>
        <end position="112"/>
    </location>
</feature>
<dbReference type="VEuPathDB" id="FungiDB:CPSG_04961"/>
<evidence type="ECO:0000313" key="3">
    <source>
        <dbReference type="Proteomes" id="UP000002497"/>
    </source>
</evidence>
<evidence type="ECO:0000256" key="1">
    <source>
        <dbReference type="SAM" id="MobiDB-lite"/>
    </source>
</evidence>
<protein>
    <submittedName>
        <fullName evidence="2">Predicted protein</fullName>
    </submittedName>
</protein>